<dbReference type="OrthoDB" id="255482at2"/>
<dbReference type="STRING" id="1305675.BFG57_11150"/>
<keyword evidence="3 6" id="KW-0812">Transmembrane</keyword>
<feature type="transmembrane region" description="Helical" evidence="6">
    <location>
        <begin position="312"/>
        <end position="332"/>
    </location>
</feature>
<keyword evidence="4 6" id="KW-1133">Transmembrane helix</keyword>
<gene>
    <name evidence="7" type="ORF">BFG57_11150</name>
</gene>
<protein>
    <submittedName>
        <fullName evidence="7">C4-dicarboxylate ABC transporter</fullName>
    </submittedName>
</protein>
<feature type="transmembrane region" description="Helical" evidence="6">
    <location>
        <begin position="140"/>
        <end position="163"/>
    </location>
</feature>
<feature type="transmembrane region" description="Helical" evidence="6">
    <location>
        <begin position="195"/>
        <end position="214"/>
    </location>
</feature>
<evidence type="ECO:0000313" key="8">
    <source>
        <dbReference type="Proteomes" id="UP000095209"/>
    </source>
</evidence>
<feature type="transmembrane region" description="Helical" evidence="6">
    <location>
        <begin position="473"/>
        <end position="494"/>
    </location>
</feature>
<feature type="transmembrane region" description="Helical" evidence="6">
    <location>
        <begin position="78"/>
        <end position="102"/>
    </location>
</feature>
<evidence type="ECO:0000256" key="5">
    <source>
        <dbReference type="ARBA" id="ARBA00023136"/>
    </source>
</evidence>
<dbReference type="PANTHER" id="PTHR43652">
    <property type="entry name" value="BASIC AMINO ACID ANTIPORTER YFCC-RELATED"/>
    <property type="match status" value="1"/>
</dbReference>
<dbReference type="GO" id="GO:0005886">
    <property type="term" value="C:plasma membrane"/>
    <property type="evidence" value="ECO:0007669"/>
    <property type="project" value="UniProtKB-SubCell"/>
</dbReference>
<feature type="transmembrane region" description="Helical" evidence="6">
    <location>
        <begin position="170"/>
        <end position="189"/>
    </location>
</feature>
<feature type="transmembrane region" description="Helical" evidence="6">
    <location>
        <begin position="353"/>
        <end position="377"/>
    </location>
</feature>
<organism evidence="7 8">
    <name type="scientific">Bacillus solimangrovi</name>
    <dbReference type="NCBI Taxonomy" id="1305675"/>
    <lineage>
        <taxon>Bacteria</taxon>
        <taxon>Bacillati</taxon>
        <taxon>Bacillota</taxon>
        <taxon>Bacilli</taxon>
        <taxon>Bacillales</taxon>
        <taxon>Bacillaceae</taxon>
        <taxon>Bacillus</taxon>
    </lineage>
</organism>
<evidence type="ECO:0000256" key="2">
    <source>
        <dbReference type="ARBA" id="ARBA00022475"/>
    </source>
</evidence>
<evidence type="ECO:0000313" key="7">
    <source>
        <dbReference type="EMBL" id="OEH93869.1"/>
    </source>
</evidence>
<dbReference type="EMBL" id="MJEH01000008">
    <property type="protein sequence ID" value="OEH93869.1"/>
    <property type="molecule type" value="Genomic_DNA"/>
</dbReference>
<dbReference type="AlphaFoldDB" id="A0A1E5LIF7"/>
<keyword evidence="5 6" id="KW-0472">Membrane</keyword>
<evidence type="ECO:0000256" key="4">
    <source>
        <dbReference type="ARBA" id="ARBA00022989"/>
    </source>
</evidence>
<feature type="transmembrane region" description="Helical" evidence="6">
    <location>
        <begin position="445"/>
        <end position="467"/>
    </location>
</feature>
<evidence type="ECO:0000256" key="1">
    <source>
        <dbReference type="ARBA" id="ARBA00004651"/>
    </source>
</evidence>
<feature type="transmembrane region" description="Helical" evidence="6">
    <location>
        <begin position="258"/>
        <end position="279"/>
    </location>
</feature>
<dbReference type="Proteomes" id="UP000095209">
    <property type="component" value="Unassembled WGS sequence"/>
</dbReference>
<dbReference type="InterPro" id="IPR051679">
    <property type="entry name" value="DASS-Related_Transporters"/>
</dbReference>
<accession>A0A1E5LIF7</accession>
<comment type="subcellular location">
    <subcellularLocation>
        <location evidence="1">Cell membrane</location>
        <topology evidence="1">Multi-pass membrane protein</topology>
    </subcellularLocation>
</comment>
<dbReference type="RefSeq" id="WP_069716160.1">
    <property type="nucleotide sequence ID" value="NZ_MJEH01000008.1"/>
</dbReference>
<evidence type="ECO:0000256" key="6">
    <source>
        <dbReference type="SAM" id="Phobius"/>
    </source>
</evidence>
<comment type="caution">
    <text evidence="7">The sequence shown here is derived from an EMBL/GenBank/DDBJ whole genome shotgun (WGS) entry which is preliminary data.</text>
</comment>
<dbReference type="PANTHER" id="PTHR43652:SF6">
    <property type="entry name" value="ARGININE REPRESSOR"/>
    <property type="match status" value="1"/>
</dbReference>
<dbReference type="Pfam" id="PF03606">
    <property type="entry name" value="DcuC"/>
    <property type="match status" value="1"/>
</dbReference>
<feature type="transmembrane region" description="Helical" evidence="6">
    <location>
        <begin position="114"/>
        <end position="134"/>
    </location>
</feature>
<proteinExistence type="predicted"/>
<name>A0A1E5LIF7_9BACI</name>
<sequence>MKKSKFKMPSAFTILFLIILVVAALTWIVPAGQYDYVDPDASKLEPIPGTYSSAEQTPQGIWEVLYAPIKGFFDAQDIALFVIVIGGFLGVVMKTGAVEAGIGNIVRKLKGRENIMIPILMTCFALGGTTYGMAEETIAFYPLIIPIILAAGFDALTAVLIIAVGAGIGVLGSTVNPFATGIASGFAGISIGEGILLRVLILIVGLLIGILFVMKYAKRVKEDPSTSLVAHLHQTHKDTFLKGKDEMEVVELTKQRKAVLWVFGITFVIMVLGVIPWAWKFNITFFEDFNNMILGIPLVGKLLGSIIPLGDWWFGELTLLFLVSSLIIGYIYKMGEENFTTTFVEGAKDLLGVALIIGVSRGITVVMNDGGMTATVLHWGEEMLADLGPTAFANLAFLFYLPLSFLVPSTSGLATLSMPIMAPLADFTGVDRHIVITAFQSASGVINLITPTSAVIMGALAIAKVPYEIYFKYMWKMLIALSAMVMVFISISVLI</sequence>
<feature type="transmembrane region" description="Helical" evidence="6">
    <location>
        <begin position="397"/>
        <end position="424"/>
    </location>
</feature>
<keyword evidence="8" id="KW-1185">Reference proteome</keyword>
<reference evidence="7 8" key="1">
    <citation type="submission" date="2016-08" db="EMBL/GenBank/DDBJ databases">
        <title>Genome of Bacillus solimangrovi GH2-4.</title>
        <authorList>
            <person name="Lim S."/>
            <person name="Kim B.-C."/>
        </authorList>
    </citation>
    <scope>NUCLEOTIDE SEQUENCE [LARGE SCALE GENOMIC DNA]</scope>
    <source>
        <strain evidence="7 8">GH2-4</strain>
    </source>
</reference>
<dbReference type="InterPro" id="IPR018385">
    <property type="entry name" value="C4_dicarb_anaerob_car-like"/>
</dbReference>
<evidence type="ECO:0000256" key="3">
    <source>
        <dbReference type="ARBA" id="ARBA00022692"/>
    </source>
</evidence>
<keyword evidence="2" id="KW-1003">Cell membrane</keyword>